<keyword evidence="2" id="KW-0964">Secreted</keyword>
<keyword evidence="5" id="KW-0677">Repeat</keyword>
<evidence type="ECO:0000256" key="4">
    <source>
        <dbReference type="ARBA" id="ARBA00022729"/>
    </source>
</evidence>
<protein>
    <submittedName>
        <fullName evidence="12">Uncharacterized protein</fullName>
    </submittedName>
</protein>
<dbReference type="SMART" id="SM00327">
    <property type="entry name" value="VWA"/>
    <property type="match status" value="1"/>
</dbReference>
<dbReference type="InterPro" id="IPR002223">
    <property type="entry name" value="Kunitz_BPTI"/>
</dbReference>
<evidence type="ECO:0000256" key="6">
    <source>
        <dbReference type="ARBA" id="ARBA00023119"/>
    </source>
</evidence>
<feature type="domain" description="VWFA" evidence="10">
    <location>
        <begin position="51"/>
        <end position="161"/>
    </location>
</feature>
<dbReference type="PROSITE" id="PS50234">
    <property type="entry name" value="VWFA"/>
    <property type="match status" value="2"/>
</dbReference>
<feature type="compositionally biased region" description="Low complexity" evidence="9">
    <location>
        <begin position="411"/>
        <end position="425"/>
    </location>
</feature>
<keyword evidence="3" id="KW-0272">Extracellular matrix</keyword>
<dbReference type="GO" id="GO:0004867">
    <property type="term" value="F:serine-type endopeptidase inhibitor activity"/>
    <property type="evidence" value="ECO:0007669"/>
    <property type="project" value="InterPro"/>
</dbReference>
<feature type="domain" description="BPTI/Kunitz inhibitor" evidence="11">
    <location>
        <begin position="513"/>
        <end position="563"/>
    </location>
</feature>
<dbReference type="Pfam" id="PF00092">
    <property type="entry name" value="VWA"/>
    <property type="match status" value="2"/>
</dbReference>
<organism evidence="12 13">
    <name type="scientific">Zoarces viviparus</name>
    <name type="common">Viviparous eelpout</name>
    <name type="synonym">Blennius viviparus</name>
    <dbReference type="NCBI Taxonomy" id="48416"/>
    <lineage>
        <taxon>Eukaryota</taxon>
        <taxon>Metazoa</taxon>
        <taxon>Chordata</taxon>
        <taxon>Craniata</taxon>
        <taxon>Vertebrata</taxon>
        <taxon>Euteleostomi</taxon>
        <taxon>Actinopterygii</taxon>
        <taxon>Neopterygii</taxon>
        <taxon>Teleostei</taxon>
        <taxon>Neoteleostei</taxon>
        <taxon>Acanthomorphata</taxon>
        <taxon>Eupercaria</taxon>
        <taxon>Perciformes</taxon>
        <taxon>Cottioidei</taxon>
        <taxon>Zoarcales</taxon>
        <taxon>Zoarcidae</taxon>
        <taxon>Zoarcinae</taxon>
        <taxon>Zoarces</taxon>
    </lineage>
</organism>
<dbReference type="SMART" id="SM00131">
    <property type="entry name" value="KU"/>
    <property type="match status" value="1"/>
</dbReference>
<dbReference type="CDD" id="cd01472">
    <property type="entry name" value="vWA_collagen"/>
    <property type="match status" value="1"/>
</dbReference>
<evidence type="ECO:0000259" key="11">
    <source>
        <dbReference type="PROSITE" id="PS50279"/>
    </source>
</evidence>
<feature type="domain" description="VWFA" evidence="10">
    <location>
        <begin position="180"/>
        <end position="353"/>
    </location>
</feature>
<keyword evidence="13" id="KW-1185">Reference proteome</keyword>
<dbReference type="PRINTS" id="PR00759">
    <property type="entry name" value="BASICPTASE"/>
</dbReference>
<accession>A0AAW1DWZ3</accession>
<dbReference type="CDD" id="cd22631">
    <property type="entry name" value="Kunitz_collagen_alpha6_VI-like"/>
    <property type="match status" value="1"/>
</dbReference>
<keyword evidence="7" id="KW-1015">Disulfide bond</keyword>
<evidence type="ECO:0000256" key="1">
    <source>
        <dbReference type="ARBA" id="ARBA00004498"/>
    </source>
</evidence>
<dbReference type="Gene3D" id="4.10.410.10">
    <property type="entry name" value="Pancreatic trypsin inhibitor Kunitz domain"/>
    <property type="match status" value="1"/>
</dbReference>
<sequence length="596" mass="65669">MADTMADTMADAIADTMADAIADTMADAIADTMADAIADTMVDSLANRFGDTFFLVDSGIPPEQFSIFKKDFLKLIDELNVGASSYRIGLAQYGQEPKTEFHLNTFQTKQETLAAVKRFRLAPQPNRPRNLGRALKYASTHFFTREAGGRAHQGTPQSLVVDFLMTEQKETITEACEKADLVFLLDHSGSINKSEYDNIKNFTKDLVNSFDVSEDFVHVGLAQFSDVPTHEFDLNKYFHKEDCISHIQGLEHKGGDTYIGKALDNIKDYFEVSRGSRRDSPKILVLISDGNSHDEVRDAASSLRDVGINVFAIAVGDVHPLKLHQITYTPERLFRVRKFNELANIKQKVVDEICPNNPPAQGVSALLTVALEGARDPAQLQMVEFGRGFGYKLPLSVGMQSVGSAVLKQIGLPGDPGDPGLQGSPGASGPQDCQLISYIRDNCEGMNTYPPPSLKKTCNQLRDKEFSPQDDEAEQRDEETRGPTQSGQMDIMDTLSGGDGQSVLSGAELNDVCLLRQDVGGCYNFTVMWFFDRDEGRCSRFHYGGCGGNENRFETSNDCERLCPTRRGGGGGEGRRRRRGEGNSGGLRRLQKTTLH</sequence>
<keyword evidence="6" id="KW-0176">Collagen</keyword>
<dbReference type="InterPro" id="IPR036880">
    <property type="entry name" value="Kunitz_BPTI_sf"/>
</dbReference>
<dbReference type="FunFam" id="4.10.410.10:FF:000020">
    <property type="entry name" value="Collagen, type VI, alpha 3"/>
    <property type="match status" value="1"/>
</dbReference>
<dbReference type="InterPro" id="IPR050525">
    <property type="entry name" value="ECM_Assembly_Org"/>
</dbReference>
<dbReference type="InterPro" id="IPR002035">
    <property type="entry name" value="VWF_A"/>
</dbReference>
<feature type="region of interest" description="Disordered" evidence="9">
    <location>
        <begin position="464"/>
        <end position="490"/>
    </location>
</feature>
<dbReference type="PRINTS" id="PR00453">
    <property type="entry name" value="VWFADOMAIN"/>
</dbReference>
<feature type="region of interest" description="Disordered" evidence="9">
    <location>
        <begin position="410"/>
        <end position="429"/>
    </location>
</feature>
<dbReference type="PROSITE" id="PS50279">
    <property type="entry name" value="BPTI_KUNITZ_2"/>
    <property type="match status" value="1"/>
</dbReference>
<evidence type="ECO:0000313" key="13">
    <source>
        <dbReference type="Proteomes" id="UP001488805"/>
    </source>
</evidence>
<dbReference type="SUPFAM" id="SSF57362">
    <property type="entry name" value="BPTI-like"/>
    <property type="match status" value="1"/>
</dbReference>
<comment type="caution">
    <text evidence="12">The sequence shown here is derived from an EMBL/GenBank/DDBJ whole genome shotgun (WGS) entry which is preliminary data.</text>
</comment>
<name>A0AAW1DWZ3_ZOAVI</name>
<dbReference type="Proteomes" id="UP001488805">
    <property type="component" value="Unassembled WGS sequence"/>
</dbReference>
<dbReference type="EMBL" id="JBCEZU010000597">
    <property type="protein sequence ID" value="KAK9514480.1"/>
    <property type="molecule type" value="Genomic_DNA"/>
</dbReference>
<evidence type="ECO:0000259" key="10">
    <source>
        <dbReference type="PROSITE" id="PS50234"/>
    </source>
</evidence>
<evidence type="ECO:0000256" key="2">
    <source>
        <dbReference type="ARBA" id="ARBA00022525"/>
    </source>
</evidence>
<dbReference type="GO" id="GO:0005581">
    <property type="term" value="C:collagen trimer"/>
    <property type="evidence" value="ECO:0007669"/>
    <property type="project" value="UniProtKB-KW"/>
</dbReference>
<dbReference type="FunFam" id="3.40.50.410:FF:000004">
    <property type="entry name" value="collagen alpha-6(VI) chain"/>
    <property type="match status" value="1"/>
</dbReference>
<dbReference type="InterPro" id="IPR036465">
    <property type="entry name" value="vWFA_dom_sf"/>
</dbReference>
<comment type="subcellular location">
    <subcellularLocation>
        <location evidence="1">Secreted</location>
        <location evidence="1">Extracellular space</location>
        <location evidence="1">Extracellular matrix</location>
    </subcellularLocation>
</comment>
<dbReference type="PANTHER" id="PTHR24020">
    <property type="entry name" value="COLLAGEN ALPHA"/>
    <property type="match status" value="1"/>
</dbReference>
<keyword evidence="8" id="KW-0325">Glycoprotein</keyword>
<evidence type="ECO:0000256" key="3">
    <source>
        <dbReference type="ARBA" id="ARBA00022530"/>
    </source>
</evidence>
<evidence type="ECO:0000256" key="7">
    <source>
        <dbReference type="ARBA" id="ARBA00023157"/>
    </source>
</evidence>
<evidence type="ECO:0000313" key="12">
    <source>
        <dbReference type="EMBL" id="KAK9514480.1"/>
    </source>
</evidence>
<evidence type="ECO:0000256" key="8">
    <source>
        <dbReference type="ARBA" id="ARBA00023180"/>
    </source>
</evidence>
<dbReference type="SUPFAM" id="SSF53300">
    <property type="entry name" value="vWA-like"/>
    <property type="match status" value="2"/>
</dbReference>
<dbReference type="InterPro" id="IPR020901">
    <property type="entry name" value="Prtase_inh_Kunz-CS"/>
</dbReference>
<proteinExistence type="predicted"/>
<gene>
    <name evidence="12" type="ORF">VZT92_027945</name>
</gene>
<dbReference type="PROSITE" id="PS00280">
    <property type="entry name" value="BPTI_KUNITZ_1"/>
    <property type="match status" value="1"/>
</dbReference>
<feature type="compositionally biased region" description="Acidic residues" evidence="9">
    <location>
        <begin position="468"/>
        <end position="477"/>
    </location>
</feature>
<reference evidence="12 13" key="1">
    <citation type="journal article" date="2024" name="Genome Biol. Evol.">
        <title>Chromosome-level genome assembly of the viviparous eelpout Zoarces viviparus.</title>
        <authorList>
            <person name="Fuhrmann N."/>
            <person name="Brasseur M.V."/>
            <person name="Bakowski C.E."/>
            <person name="Podsiadlowski L."/>
            <person name="Prost S."/>
            <person name="Krehenwinkel H."/>
            <person name="Mayer C."/>
        </authorList>
    </citation>
    <scope>NUCLEOTIDE SEQUENCE [LARGE SCALE GENOMIC DNA]</scope>
    <source>
        <strain evidence="12">NO-MEL_2022_Ind0_liver</strain>
    </source>
</reference>
<dbReference type="PANTHER" id="PTHR24020:SF20">
    <property type="entry name" value="PH DOMAIN-CONTAINING PROTEIN"/>
    <property type="match status" value="1"/>
</dbReference>
<evidence type="ECO:0000256" key="5">
    <source>
        <dbReference type="ARBA" id="ARBA00022737"/>
    </source>
</evidence>
<dbReference type="AlphaFoldDB" id="A0AAW1DWZ3"/>
<feature type="region of interest" description="Disordered" evidence="9">
    <location>
        <begin position="564"/>
        <end position="596"/>
    </location>
</feature>
<dbReference type="Pfam" id="PF00014">
    <property type="entry name" value="Kunitz_BPTI"/>
    <property type="match status" value="1"/>
</dbReference>
<keyword evidence="4" id="KW-0732">Signal</keyword>
<evidence type="ECO:0000256" key="9">
    <source>
        <dbReference type="SAM" id="MobiDB-lite"/>
    </source>
</evidence>
<dbReference type="Gene3D" id="3.40.50.410">
    <property type="entry name" value="von Willebrand factor, type A domain"/>
    <property type="match status" value="2"/>
</dbReference>